<gene>
    <name evidence="4" type="ORF">QNI19_29645</name>
</gene>
<feature type="compositionally biased region" description="Gly residues" evidence="1">
    <location>
        <begin position="166"/>
        <end position="188"/>
    </location>
</feature>
<feature type="compositionally biased region" description="Acidic residues" evidence="1">
    <location>
        <begin position="194"/>
        <end position="204"/>
    </location>
</feature>
<accession>A0ABT7CX04</accession>
<feature type="domain" description="Putative metallopeptidase" evidence="3">
    <location>
        <begin position="16"/>
        <end position="320"/>
    </location>
</feature>
<dbReference type="PANTHER" id="PTHR38730:SF1">
    <property type="entry name" value="SLL7028 PROTEIN"/>
    <property type="match status" value="1"/>
</dbReference>
<proteinExistence type="predicted"/>
<sequence length="459" mass="51722">MQNILDEVARVGVEFILNEPYYAHFLSSLNKQIDNSFGTMAVGVNGDTYVLYVNPTFWTETLTSKELRLGLVKHEVLHLVFKHVTRLEKHHIPFLYNVAADLVVNQYITRSHLPQTGMFLDTFPDVDLAPFESVDYYYDKLKKVWDTKGCCNSKCELPSPKPGTGKSSGIGSGSTSGGGSNGGNGNASGNGNENSEEPSDSSEDNTEKPTINTYNLLESIGKNWTEEMLRHKGWDALVRLNPVEKSIYDMQLDNLIRISVERAGPKSIGKLPAHLQRYLDLFMIRKVPQLNWRKALRIFSESSRKTYIKNTLKKPSKRYGTVPGIKVKRKQKVLLAIDTSGSIGNEELSTFFSEIYHIWRSGAEVRIVECDAAIGNIYEYRGIVPKTVTGGGGTSFEPPLLYANQEYLPDMMIYFTDGYGSVPKMHLRFPLLWIITKEGIEQSSDTFQQLPGRRVKLRE</sequence>
<dbReference type="Pfam" id="PF09967">
    <property type="entry name" value="DUF2201"/>
    <property type="match status" value="1"/>
</dbReference>
<protein>
    <submittedName>
        <fullName evidence="4">VWA-like domain-containing protein</fullName>
    </submittedName>
</protein>
<evidence type="ECO:0000256" key="1">
    <source>
        <dbReference type="SAM" id="MobiDB-lite"/>
    </source>
</evidence>
<feature type="region of interest" description="Disordered" evidence="1">
    <location>
        <begin position="156"/>
        <end position="211"/>
    </location>
</feature>
<dbReference type="EMBL" id="JASJOT010000029">
    <property type="protein sequence ID" value="MDJ1497139.1"/>
    <property type="molecule type" value="Genomic_DNA"/>
</dbReference>
<evidence type="ECO:0000259" key="3">
    <source>
        <dbReference type="Pfam" id="PF13203"/>
    </source>
</evidence>
<organism evidence="4 5">
    <name type="scientific">Xanthocytophaga flava</name>
    <dbReference type="NCBI Taxonomy" id="3048013"/>
    <lineage>
        <taxon>Bacteria</taxon>
        <taxon>Pseudomonadati</taxon>
        <taxon>Bacteroidota</taxon>
        <taxon>Cytophagia</taxon>
        <taxon>Cytophagales</taxon>
        <taxon>Rhodocytophagaceae</taxon>
        <taxon>Xanthocytophaga</taxon>
    </lineage>
</organism>
<comment type="caution">
    <text evidence="4">The sequence shown here is derived from an EMBL/GenBank/DDBJ whole genome shotgun (WGS) entry which is preliminary data.</text>
</comment>
<keyword evidence="5" id="KW-1185">Reference proteome</keyword>
<reference evidence="4 5" key="1">
    <citation type="submission" date="2023-05" db="EMBL/GenBank/DDBJ databases">
        <authorList>
            <person name="Zhang X."/>
        </authorList>
    </citation>
    <scope>NUCLEOTIDE SEQUENCE [LARGE SCALE GENOMIC DNA]</scope>
    <source>
        <strain evidence="4 5">DM2B3-1</strain>
    </source>
</reference>
<feature type="domain" description="VWA-like" evidence="2">
    <location>
        <begin position="334"/>
        <end position="438"/>
    </location>
</feature>
<dbReference type="PANTHER" id="PTHR38730">
    <property type="entry name" value="SLL7028 PROTEIN"/>
    <property type="match status" value="1"/>
</dbReference>
<name>A0ABT7CX04_9BACT</name>
<dbReference type="InterPro" id="IPR018698">
    <property type="entry name" value="VWA-like_dom"/>
</dbReference>
<dbReference type="RefSeq" id="WP_314002487.1">
    <property type="nucleotide sequence ID" value="NZ_JASJOR010000025.1"/>
</dbReference>
<evidence type="ECO:0000259" key="2">
    <source>
        <dbReference type="Pfam" id="PF09967"/>
    </source>
</evidence>
<evidence type="ECO:0000313" key="5">
    <source>
        <dbReference type="Proteomes" id="UP001228581"/>
    </source>
</evidence>
<dbReference type="Proteomes" id="UP001228581">
    <property type="component" value="Unassembled WGS sequence"/>
</dbReference>
<evidence type="ECO:0000313" key="4">
    <source>
        <dbReference type="EMBL" id="MDJ1497139.1"/>
    </source>
</evidence>
<dbReference type="InterPro" id="IPR025154">
    <property type="entry name" value="Put_metallopeptidase_dom"/>
</dbReference>
<dbReference type="Pfam" id="PF13203">
    <property type="entry name" value="DUF2201_N"/>
    <property type="match status" value="1"/>
</dbReference>